<reference evidence="4" key="2">
    <citation type="submission" date="2022-03" db="EMBL/GenBank/DDBJ databases">
        <authorList>
            <person name="Ryngajllo M."/>
            <person name="Jacek P."/>
            <person name="Kubiak K."/>
        </authorList>
    </citation>
    <scope>NUCLEOTIDE SEQUENCE</scope>
    <source>
        <strain evidence="4">SI1</strain>
    </source>
</reference>
<dbReference type="InterPro" id="IPR058792">
    <property type="entry name" value="Beta-barrel_RND_2"/>
</dbReference>
<gene>
    <name evidence="4" type="ORF">K1W68_09465</name>
</gene>
<evidence type="ECO:0000256" key="2">
    <source>
        <dbReference type="SAM" id="SignalP"/>
    </source>
</evidence>
<evidence type="ECO:0000313" key="5">
    <source>
        <dbReference type="Proteomes" id="UP001202887"/>
    </source>
</evidence>
<dbReference type="GO" id="GO:1990281">
    <property type="term" value="C:efflux pump complex"/>
    <property type="evidence" value="ECO:0007669"/>
    <property type="project" value="TreeGrafter"/>
</dbReference>
<dbReference type="PANTHER" id="PTHR30469">
    <property type="entry name" value="MULTIDRUG RESISTANCE PROTEIN MDTA"/>
    <property type="match status" value="1"/>
</dbReference>
<comment type="caution">
    <text evidence="4">The sequence shown here is derived from an EMBL/GenBank/DDBJ whole genome shotgun (WGS) entry which is preliminary data.</text>
</comment>
<evidence type="ECO:0000313" key="4">
    <source>
        <dbReference type="EMBL" id="MCJ8354209.1"/>
    </source>
</evidence>
<accession>A0AAW5ERF4</accession>
<dbReference type="GO" id="GO:0015562">
    <property type="term" value="F:efflux transmembrane transporter activity"/>
    <property type="evidence" value="ECO:0007669"/>
    <property type="project" value="TreeGrafter"/>
</dbReference>
<organism evidence="4 5">
    <name type="scientific">Novacetimonas hansenii</name>
    <name type="common">Komagataeibacter hansenii</name>
    <dbReference type="NCBI Taxonomy" id="436"/>
    <lineage>
        <taxon>Bacteria</taxon>
        <taxon>Pseudomonadati</taxon>
        <taxon>Pseudomonadota</taxon>
        <taxon>Alphaproteobacteria</taxon>
        <taxon>Acetobacterales</taxon>
        <taxon>Acetobacteraceae</taxon>
        <taxon>Novacetimonas</taxon>
    </lineage>
</organism>
<dbReference type="Gene3D" id="2.40.50.100">
    <property type="match status" value="1"/>
</dbReference>
<sequence length="254" mass="26919">MIKTAMSLGVAGMLAFVVPAMAVDAPAPQNPQAQEPPNQGVQFQAVATQQALLAAPMAGIVDDLPLRDGQSFHKDDLLASFDCGVQRATLDHAVAEQQKHAGLVTIQNRLRQLKSYSEADMRTAQAELQAANADRRLAQANVAHCTVQAPFDGVVSGVSAHAHQFLQLGAPLLSIVNPGSVELDMVAPEALLPKIQPGAEFSVMLAGHTQKVRARVIRLSPVIDPVSRTVRVYAVPEEDAAAFLPGMTGEVVFP</sequence>
<dbReference type="Proteomes" id="UP001202887">
    <property type="component" value="Unassembled WGS sequence"/>
</dbReference>
<dbReference type="EMBL" id="JAIBCX010000021">
    <property type="protein sequence ID" value="MCJ8354209.1"/>
    <property type="molecule type" value="Genomic_DNA"/>
</dbReference>
<protein>
    <submittedName>
        <fullName evidence="4">Efflux RND transporter periplasmic adaptor subunit</fullName>
    </submittedName>
</protein>
<dbReference type="RefSeq" id="WP_139312528.1">
    <property type="nucleotide sequence ID" value="NZ_BJNN01000097.1"/>
</dbReference>
<dbReference type="InterPro" id="IPR006143">
    <property type="entry name" value="RND_pump_MFP"/>
</dbReference>
<dbReference type="PANTHER" id="PTHR30469:SF38">
    <property type="entry name" value="HLYD FAMILY SECRETION PROTEIN"/>
    <property type="match status" value="1"/>
</dbReference>
<dbReference type="Gene3D" id="1.10.287.470">
    <property type="entry name" value="Helix hairpin bin"/>
    <property type="match status" value="1"/>
</dbReference>
<dbReference type="Gene3D" id="2.40.30.170">
    <property type="match status" value="1"/>
</dbReference>
<dbReference type="NCBIfam" id="TIGR01730">
    <property type="entry name" value="RND_mfp"/>
    <property type="match status" value="1"/>
</dbReference>
<dbReference type="SUPFAM" id="SSF111369">
    <property type="entry name" value="HlyD-like secretion proteins"/>
    <property type="match status" value="1"/>
</dbReference>
<dbReference type="AlphaFoldDB" id="A0AAW5ERF4"/>
<feature type="domain" description="CusB-like beta-barrel" evidence="3">
    <location>
        <begin position="183"/>
        <end position="252"/>
    </location>
</feature>
<name>A0AAW5ERF4_NOVHA</name>
<dbReference type="GeneID" id="61366440"/>
<proteinExistence type="inferred from homology"/>
<dbReference type="Pfam" id="PF25954">
    <property type="entry name" value="Beta-barrel_RND_2"/>
    <property type="match status" value="1"/>
</dbReference>
<comment type="similarity">
    <text evidence="1">Belongs to the membrane fusion protein (MFP) (TC 8.A.1) family.</text>
</comment>
<feature type="chain" id="PRO_5043341429" evidence="2">
    <location>
        <begin position="23"/>
        <end position="254"/>
    </location>
</feature>
<keyword evidence="2" id="KW-0732">Signal</keyword>
<evidence type="ECO:0000256" key="1">
    <source>
        <dbReference type="ARBA" id="ARBA00009477"/>
    </source>
</evidence>
<reference evidence="4" key="1">
    <citation type="journal article" date="2021" name="Polymers (Basel)">
        <title>Highly Stretchable Bacterial Cellulose Produced by Komagataeibacter hansenii SI1.</title>
        <authorList>
            <person name="Cielecka I."/>
            <person name="Ryngajllo M."/>
            <person name="Maniukiewicz W."/>
            <person name="Bielecki S."/>
        </authorList>
    </citation>
    <scope>NUCLEOTIDE SEQUENCE</scope>
    <source>
        <strain evidence="4">SI1</strain>
    </source>
</reference>
<evidence type="ECO:0000259" key="3">
    <source>
        <dbReference type="Pfam" id="PF25954"/>
    </source>
</evidence>
<feature type="signal peptide" evidence="2">
    <location>
        <begin position="1"/>
        <end position="22"/>
    </location>
</feature>